<feature type="compositionally biased region" description="Low complexity" evidence="2">
    <location>
        <begin position="44"/>
        <end position="62"/>
    </location>
</feature>
<evidence type="ECO:0008006" key="5">
    <source>
        <dbReference type="Google" id="ProtNLM"/>
    </source>
</evidence>
<evidence type="ECO:0000313" key="4">
    <source>
        <dbReference type="Proteomes" id="UP000693981"/>
    </source>
</evidence>
<dbReference type="AlphaFoldDB" id="A0A8T1VF48"/>
<dbReference type="Proteomes" id="UP000693981">
    <property type="component" value="Unassembled WGS sequence"/>
</dbReference>
<evidence type="ECO:0000256" key="2">
    <source>
        <dbReference type="SAM" id="MobiDB-lite"/>
    </source>
</evidence>
<keyword evidence="4" id="KW-1185">Reference proteome</keyword>
<dbReference type="EMBL" id="JAGDFL010000917">
    <property type="protein sequence ID" value="KAG7379795.1"/>
    <property type="molecule type" value="Genomic_DNA"/>
</dbReference>
<gene>
    <name evidence="3" type="ORF">PHYBOEH_011756</name>
</gene>
<sequence>MYALERNDEEDNLLLDESSVLAFLDGYDMTDEIMSSSPFLSASKSLPTMTSESSSDSANSSSQKLVKKRCRKRHESEIKTLRELVKQLENELAGLRLAAGVWSTLPNVKNITDATAMIKALTTRKTDKALEWEMVAGQQSILRQISEDENAKLRTAVLHRIQQAKAMNRAFKRKLRENGAREAMSVAKHYGYESLNMRPPSYNFGDFDELLAGMDEVYVGLDNFFDRNVWFGRSKLLLLANRVWLEQSNTRPKILRIHSTNDGYNLRVVVRAAVRKYVERNRVILIARMFVDPINEVYGVAFSGTTRIVLKNGEQSATGPTTVLQTHFRVTDHPYSPSTHAQWKMSADYRNGAQTWEYSVISFNHSVEDMLLRQIL</sequence>
<reference evidence="3" key="1">
    <citation type="submission" date="2021-02" db="EMBL/GenBank/DDBJ databases">
        <authorList>
            <person name="Palmer J.M."/>
        </authorList>
    </citation>
    <scope>NUCLEOTIDE SEQUENCE</scope>
    <source>
        <strain evidence="3">SCRP23</strain>
    </source>
</reference>
<feature type="region of interest" description="Disordered" evidence="2">
    <location>
        <begin position="44"/>
        <end position="69"/>
    </location>
</feature>
<organism evidence="3 4">
    <name type="scientific">Phytophthora boehmeriae</name>
    <dbReference type="NCBI Taxonomy" id="109152"/>
    <lineage>
        <taxon>Eukaryota</taxon>
        <taxon>Sar</taxon>
        <taxon>Stramenopiles</taxon>
        <taxon>Oomycota</taxon>
        <taxon>Peronosporomycetes</taxon>
        <taxon>Peronosporales</taxon>
        <taxon>Peronosporaceae</taxon>
        <taxon>Phytophthora</taxon>
    </lineage>
</organism>
<comment type="caution">
    <text evidence="3">The sequence shown here is derived from an EMBL/GenBank/DDBJ whole genome shotgun (WGS) entry which is preliminary data.</text>
</comment>
<keyword evidence="1" id="KW-0175">Coiled coil</keyword>
<dbReference type="OrthoDB" id="127646at2759"/>
<protein>
    <recommendedName>
        <fullName evidence="5">M96 mating-specific protein family</fullName>
    </recommendedName>
</protein>
<name>A0A8T1VF48_9STRA</name>
<feature type="coiled-coil region" evidence="1">
    <location>
        <begin position="71"/>
        <end position="98"/>
    </location>
</feature>
<proteinExistence type="predicted"/>
<evidence type="ECO:0000313" key="3">
    <source>
        <dbReference type="EMBL" id="KAG7379795.1"/>
    </source>
</evidence>
<evidence type="ECO:0000256" key="1">
    <source>
        <dbReference type="SAM" id="Coils"/>
    </source>
</evidence>
<accession>A0A8T1VF48</accession>